<sequence length="176" mass="18966">MRTSSSSPMAVQAAIFILFFLISLLLQSPAAFGIRYAIPPAASPPIPNPSDAAATARWLVAKNSWGVISTISVDLKGAPFGEVVSYSDGEPGHGFGIPYFYLSQLEPTLKDASTDDRAALTLSEVPLGTCRKDPQDPTCAKITLNGKLKWISREDPELKLAQVALFTKHPEMQGNY</sequence>
<dbReference type="Gene3D" id="2.30.110.10">
    <property type="entry name" value="Electron Transport, Fmn-binding Protein, Chain A"/>
    <property type="match status" value="1"/>
</dbReference>
<evidence type="ECO:0000259" key="2">
    <source>
        <dbReference type="Pfam" id="PF13883"/>
    </source>
</evidence>
<keyword evidence="4" id="KW-1185">Reference proteome</keyword>
<dbReference type="Proteomes" id="UP000236161">
    <property type="component" value="Unassembled WGS sequence"/>
</dbReference>
<evidence type="ECO:0000256" key="1">
    <source>
        <dbReference type="SAM" id="SignalP"/>
    </source>
</evidence>
<dbReference type="AlphaFoldDB" id="A0A2I0AQU7"/>
<dbReference type="OrthoDB" id="46836at2759"/>
<dbReference type="PANTHER" id="PTHR13343:SF17">
    <property type="entry name" value="CELLULAR REPRESSOR OF E1A-STIMULATED GENES, ISOFORM A"/>
    <property type="match status" value="1"/>
</dbReference>
<gene>
    <name evidence="3" type="ORF">AXF42_Ash012461</name>
</gene>
<dbReference type="SUPFAM" id="SSF50475">
    <property type="entry name" value="FMN-binding split barrel"/>
    <property type="match status" value="1"/>
</dbReference>
<feature type="signal peptide" evidence="1">
    <location>
        <begin position="1"/>
        <end position="33"/>
    </location>
</feature>
<proteinExistence type="predicted"/>
<dbReference type="PANTHER" id="PTHR13343">
    <property type="entry name" value="CREG1 PROTEIN"/>
    <property type="match status" value="1"/>
</dbReference>
<evidence type="ECO:0000313" key="3">
    <source>
        <dbReference type="EMBL" id="PKA57922.1"/>
    </source>
</evidence>
<dbReference type="InterPro" id="IPR055343">
    <property type="entry name" value="CREG_beta-barrel"/>
</dbReference>
<dbReference type="Pfam" id="PF13883">
    <property type="entry name" value="CREG_beta-barrel"/>
    <property type="match status" value="1"/>
</dbReference>
<keyword evidence="1" id="KW-0732">Signal</keyword>
<feature type="chain" id="PRO_5014120731" description="CREG-like beta-barrel domain-containing protein" evidence="1">
    <location>
        <begin position="34"/>
        <end position="176"/>
    </location>
</feature>
<dbReference type="InterPro" id="IPR012349">
    <property type="entry name" value="Split_barrel_FMN-bd"/>
</dbReference>
<dbReference type="GO" id="GO:0005737">
    <property type="term" value="C:cytoplasm"/>
    <property type="evidence" value="ECO:0007669"/>
    <property type="project" value="UniProtKB-ARBA"/>
</dbReference>
<name>A0A2I0AQU7_9ASPA</name>
<organism evidence="3 4">
    <name type="scientific">Apostasia shenzhenica</name>
    <dbReference type="NCBI Taxonomy" id="1088818"/>
    <lineage>
        <taxon>Eukaryota</taxon>
        <taxon>Viridiplantae</taxon>
        <taxon>Streptophyta</taxon>
        <taxon>Embryophyta</taxon>
        <taxon>Tracheophyta</taxon>
        <taxon>Spermatophyta</taxon>
        <taxon>Magnoliopsida</taxon>
        <taxon>Liliopsida</taxon>
        <taxon>Asparagales</taxon>
        <taxon>Orchidaceae</taxon>
        <taxon>Apostasioideae</taxon>
        <taxon>Apostasia</taxon>
    </lineage>
</organism>
<accession>A0A2I0AQU7</accession>
<protein>
    <recommendedName>
        <fullName evidence="2">CREG-like beta-barrel domain-containing protein</fullName>
    </recommendedName>
</protein>
<reference evidence="3 4" key="1">
    <citation type="journal article" date="2017" name="Nature">
        <title>The Apostasia genome and the evolution of orchids.</title>
        <authorList>
            <person name="Zhang G.Q."/>
            <person name="Liu K.W."/>
            <person name="Li Z."/>
            <person name="Lohaus R."/>
            <person name="Hsiao Y.Y."/>
            <person name="Niu S.C."/>
            <person name="Wang J.Y."/>
            <person name="Lin Y.C."/>
            <person name="Xu Q."/>
            <person name="Chen L.J."/>
            <person name="Yoshida K."/>
            <person name="Fujiwara S."/>
            <person name="Wang Z.W."/>
            <person name="Zhang Y.Q."/>
            <person name="Mitsuda N."/>
            <person name="Wang M."/>
            <person name="Liu G.H."/>
            <person name="Pecoraro L."/>
            <person name="Huang H.X."/>
            <person name="Xiao X.J."/>
            <person name="Lin M."/>
            <person name="Wu X.Y."/>
            <person name="Wu W.L."/>
            <person name="Chen Y.Y."/>
            <person name="Chang S.B."/>
            <person name="Sakamoto S."/>
            <person name="Ohme-Takagi M."/>
            <person name="Yagi M."/>
            <person name="Zeng S.J."/>
            <person name="Shen C.Y."/>
            <person name="Yeh C.M."/>
            <person name="Luo Y.B."/>
            <person name="Tsai W.C."/>
            <person name="Van de Peer Y."/>
            <person name="Liu Z.J."/>
        </authorList>
    </citation>
    <scope>NUCLEOTIDE SEQUENCE [LARGE SCALE GENOMIC DNA]</scope>
    <source>
        <strain evidence="4">cv. Shenzhen</strain>
        <tissue evidence="3">Stem</tissue>
    </source>
</reference>
<evidence type="ECO:0000313" key="4">
    <source>
        <dbReference type="Proteomes" id="UP000236161"/>
    </source>
</evidence>
<dbReference type="EMBL" id="KZ451959">
    <property type="protein sequence ID" value="PKA57922.1"/>
    <property type="molecule type" value="Genomic_DNA"/>
</dbReference>
<feature type="domain" description="CREG-like beta-barrel" evidence="2">
    <location>
        <begin position="47"/>
        <end position="173"/>
    </location>
</feature>